<dbReference type="EMBL" id="MH102379">
    <property type="protein sequence ID" value="AXM42969.1"/>
    <property type="molecule type" value="Viral_cRNA"/>
</dbReference>
<name>A0A346D7D0_9VIRU</name>
<dbReference type="GO" id="GO:0055036">
    <property type="term" value="C:virion membrane"/>
    <property type="evidence" value="ECO:0007669"/>
    <property type="project" value="UniProtKB-SubCell"/>
</dbReference>
<proteinExistence type="predicted"/>
<evidence type="ECO:0000259" key="21">
    <source>
        <dbReference type="Pfam" id="PF03563"/>
    </source>
</evidence>
<keyword evidence="11" id="KW-0946">Virion</keyword>
<dbReference type="GO" id="GO:0046718">
    <property type="term" value="P:symbiont entry into host cell"/>
    <property type="evidence" value="ECO:0007669"/>
    <property type="project" value="UniProtKB-KW"/>
</dbReference>
<organism evidence="22">
    <name type="scientific">Orthobunyavirus kernense</name>
    <dbReference type="NCBI Taxonomy" id="3052405"/>
    <lineage>
        <taxon>Viruses</taxon>
        <taxon>Riboviria</taxon>
        <taxon>Orthornavirae</taxon>
        <taxon>Negarnaviricota</taxon>
        <taxon>Polyploviricotina</taxon>
        <taxon>Bunyaviricetes</taxon>
        <taxon>Elliovirales</taxon>
        <taxon>Peribunyaviridae</taxon>
        <taxon>Orthobunyavirus</taxon>
    </lineage>
</organism>
<evidence type="ECO:0000256" key="12">
    <source>
        <dbReference type="ARBA" id="ARBA00022870"/>
    </source>
</evidence>
<evidence type="ECO:0000256" key="16">
    <source>
        <dbReference type="ARBA" id="ARBA00023184"/>
    </source>
</evidence>
<evidence type="ECO:0000256" key="11">
    <source>
        <dbReference type="ARBA" id="ARBA00022844"/>
    </source>
</evidence>
<dbReference type="GO" id="GO:0044167">
    <property type="term" value="C:host cell endoplasmic reticulum membrane"/>
    <property type="evidence" value="ECO:0007669"/>
    <property type="project" value="UniProtKB-SubCell"/>
</dbReference>
<evidence type="ECO:0000256" key="14">
    <source>
        <dbReference type="ARBA" id="ARBA00023136"/>
    </source>
</evidence>
<feature type="transmembrane region" description="Helical" evidence="19">
    <location>
        <begin position="371"/>
        <end position="390"/>
    </location>
</feature>
<keyword evidence="8" id="KW-0732">Signal</keyword>
<feature type="transmembrane region" description="Helical" evidence="19">
    <location>
        <begin position="1391"/>
        <end position="1413"/>
    </location>
</feature>
<keyword evidence="6" id="KW-0945">Host-virus interaction</keyword>
<dbReference type="InterPro" id="IPR014413">
    <property type="entry name" value="M_poly_OrthobunV"/>
</dbReference>
<evidence type="ECO:0000256" key="19">
    <source>
        <dbReference type="SAM" id="Phobius"/>
    </source>
</evidence>
<dbReference type="InterPro" id="IPR005168">
    <property type="entry name" value="Bunya_G2"/>
</dbReference>
<evidence type="ECO:0000256" key="2">
    <source>
        <dbReference type="ARBA" id="ARBA00004252"/>
    </source>
</evidence>
<dbReference type="InterPro" id="IPR026400">
    <property type="entry name" value="Bunya_nonstruc_pro_NSm"/>
</dbReference>
<keyword evidence="17" id="KW-1160">Virus entry into host cell</keyword>
<dbReference type="GO" id="GO:0044178">
    <property type="term" value="C:host cell Golgi membrane"/>
    <property type="evidence" value="ECO:0007669"/>
    <property type="project" value="UniProtKB-SubCell"/>
</dbReference>
<keyword evidence="9" id="KW-1161">Viral attachment to host cell</keyword>
<protein>
    <recommendedName>
        <fullName evidence="5">Envelopment polyprotein</fullName>
    </recommendedName>
    <alternativeName>
        <fullName evidence="18">M polyprotein</fullName>
    </alternativeName>
</protein>
<feature type="transmembrane region" description="Helical" evidence="19">
    <location>
        <begin position="312"/>
        <end position="332"/>
    </location>
</feature>
<evidence type="ECO:0000256" key="7">
    <source>
        <dbReference type="ARBA" id="ARBA00022692"/>
    </source>
</evidence>
<dbReference type="PIRSF" id="PIRSF003944">
    <property type="entry name" value="M_poly_OrthobunV"/>
    <property type="match status" value="1"/>
</dbReference>
<dbReference type="Pfam" id="PF03563">
    <property type="entry name" value="Bunya_G2"/>
    <property type="match status" value="1"/>
</dbReference>
<evidence type="ECO:0000256" key="9">
    <source>
        <dbReference type="ARBA" id="ARBA00022804"/>
    </source>
</evidence>
<dbReference type="GO" id="GO:0044003">
    <property type="term" value="P:symbiont-mediated perturbation of host process"/>
    <property type="evidence" value="ECO:0007669"/>
    <property type="project" value="InterPro"/>
</dbReference>
<keyword evidence="13 19" id="KW-1133">Transmembrane helix</keyword>
<dbReference type="NCBIfam" id="TIGR04210">
    <property type="entry name" value="bunya_NSm"/>
    <property type="match status" value="1"/>
</dbReference>
<dbReference type="InterPro" id="IPR005167">
    <property type="entry name" value="Bunya_G1"/>
</dbReference>
<reference evidence="22" key="1">
    <citation type="submission" date="2018-03" db="EMBL/GenBank/DDBJ databases">
        <authorList>
            <person name="Keele B.F."/>
        </authorList>
    </citation>
    <scope>NUCLEOTIDE SEQUENCE</scope>
    <source>
        <strain evidence="22">BFS 5015</strain>
    </source>
</reference>
<evidence type="ECO:0000256" key="1">
    <source>
        <dbReference type="ARBA" id="ARBA00004244"/>
    </source>
</evidence>
<sequence>MKSQIFFCILNTVLIISTYGHPTSRCFNDGILIKHRKSSKAISEFCLKDDVSMIKSSVAYSKNDSGIFAESKILRKWIIKDWKLCNPLPTAGGQINVIEVNDDLTLSTKTYICTTDCSIGIDKENAQITFQTNKLNYFEVSGTTISSGWFKSKTSVSLDQTCEHLKVSCGRKSLQFHACFKQHMSCIRYLHNTALPGYMASSICTNIELIIMTTLTMAIFILLCILTKTYICYLLMPLFMPIAYIYGWLYNKSCKKCNCCGLAFHPFTNCGSYCVCGAKFETSDRMRIHRESGLCQGYKSLRVARKLCKSKGSSLIISIILSVFIFSFITPIEGTLLNKELTVKKYTINEMMDAVLGFEKLSQTISNTQEILALVLLVIALALLLLTYKLSKIIQYLGKIGIMFCEECNMYHSTKGIKFNGDFTNKCGFCTCGQPEDVEGVRLHIISQNCTYKRQFKWVKILICLLLSLIILENSAILAAADVDCFTEKELSEFCLGPFLSIPGCTNREARTYKEEAQKLVSQKKITIDEAMLIEEMGEKVEEALATIESQKTPESMYIMEYIFLHKYCDYYSLFEHNSGYSQIKWRYIVKTHQFGACARYPNNHFCRCMSDGMHCPSASWDVAGELNNTYTANSKYFTHDYNLLLEIIKAAFPGTGSAFVINACKKSNATAVQLFSNKIISKFPSNNLLIGVMKFLKYISTLTLFNKHRPDEKFASLTASQVPELRSQRIKNDYSNAKIGEMTKTCTNLKEVACLSPKFNLPFEGIISCGTSPNYQMYKRPEKYYKSNNRDNIWCNKDVHCLNDFEPLTTEVLEKLKIMTCWETQPATKDDIFNVPAETCKISDKGTCEVNSYKWKIVRCETGLYYYTDHREGEDTGSDLGHYCITHKCSGGRHPINPDALHNCVWEFHSQKSQYINNIDLEQIEEYKKTLTEKLTHTLNHYNFIHTKNMPHIKPIYKYITLNGQETSDGIENSYISSEIPAIAGTSIGLKIQTKNGIDIFDLIIYIKNADIISSYNHIYDTGPTIGHNVEHEEMCTGRCPEQIPSKPNWLTFSQERTSRWGCEEFGCLAINTGCVYGSCQDIIKPISKVYRKSTEEAVDLEMCVVLPDKNFCTHLNALEPKITEEIELQFKTIDQVNLPNIVLLRDHKLYIGQINDLGTFGQNCGNVQKTNQSILGAGTVKFDFLCHGASRKDIIIRRCYNNNYDSCNHLQPADSLVFLDNHETLEIRKPNHILGVLSMKLMLGDFQYKTFTKNIDLDFNGKCVGCVGCFEGFVCEFHIVTTVEATCNLEASCQLFHTQLHIKPDISKYYTKMTCQTEESVPSGIKLCGREYKLTVGKVIKDDKIEIDNSDQTSYIKEKDDRCKTWLCRVKDEGISVIFEPLMNIFGSYGRIVVAVASLILAVIVLIYILMPMCMRLRDILRNNEKEFLRESKYK</sequence>
<evidence type="ECO:0000256" key="3">
    <source>
        <dbReference type="ARBA" id="ARBA00004482"/>
    </source>
</evidence>
<evidence type="ECO:0000259" key="20">
    <source>
        <dbReference type="Pfam" id="PF03557"/>
    </source>
</evidence>
<dbReference type="GO" id="GO:0019062">
    <property type="term" value="P:virion attachment to host cell"/>
    <property type="evidence" value="ECO:0007669"/>
    <property type="project" value="UniProtKB-KW"/>
</dbReference>
<dbReference type="Pfam" id="PF03557">
    <property type="entry name" value="Bunya_G1"/>
    <property type="match status" value="1"/>
</dbReference>
<feature type="transmembrane region" description="Helical" evidence="19">
    <location>
        <begin position="461"/>
        <end position="481"/>
    </location>
</feature>
<feature type="domain" description="Bunyavirus glycoprotein G2" evidence="21">
    <location>
        <begin position="25"/>
        <end position="305"/>
    </location>
</feature>
<accession>A0A346D7D0</accession>
<evidence type="ECO:0000256" key="8">
    <source>
        <dbReference type="ARBA" id="ARBA00022729"/>
    </source>
</evidence>
<keyword evidence="10" id="KW-1040">Host Golgi apparatus</keyword>
<evidence type="ECO:0000256" key="6">
    <source>
        <dbReference type="ARBA" id="ARBA00022581"/>
    </source>
</evidence>
<keyword evidence="12" id="KW-1043">Host membrane</keyword>
<evidence type="ECO:0000313" key="22">
    <source>
        <dbReference type="EMBL" id="AXM42969.1"/>
    </source>
</evidence>
<evidence type="ECO:0000256" key="13">
    <source>
        <dbReference type="ARBA" id="ARBA00022989"/>
    </source>
</evidence>
<evidence type="ECO:0000256" key="4">
    <source>
        <dbReference type="ARBA" id="ARBA00004563"/>
    </source>
</evidence>
<keyword evidence="7 19" id="KW-0812">Transmembrane</keyword>
<keyword evidence="14 19" id="KW-0472">Membrane</keyword>
<evidence type="ECO:0000256" key="5">
    <source>
        <dbReference type="ARBA" id="ARBA00015294"/>
    </source>
</evidence>
<keyword evidence="15" id="KW-0325">Glycoprotein</keyword>
<keyword evidence="16" id="KW-1038">Host endoplasmic reticulum</keyword>
<feature type="transmembrane region" description="Helical" evidence="19">
    <location>
        <begin position="209"/>
        <end position="236"/>
    </location>
</feature>
<evidence type="ECO:0000256" key="10">
    <source>
        <dbReference type="ARBA" id="ARBA00022812"/>
    </source>
</evidence>
<evidence type="ECO:0000256" key="15">
    <source>
        <dbReference type="ARBA" id="ARBA00023180"/>
    </source>
</evidence>
<feature type="domain" description="Bunyavirus glycoprotein G1" evidence="20">
    <location>
        <begin position="513"/>
        <end position="1376"/>
    </location>
</feature>
<evidence type="ECO:0000256" key="18">
    <source>
        <dbReference type="ARBA" id="ARBA00031199"/>
    </source>
</evidence>
<evidence type="ECO:0000256" key="17">
    <source>
        <dbReference type="ARBA" id="ARBA00023296"/>
    </source>
</evidence>
<comment type="subcellular location">
    <subcellularLocation>
        <location evidence="2">Host Golgi apparatus membrane</location>
        <topology evidence="2">Multi-pass membrane protein</topology>
    </subcellularLocation>
    <subcellularLocation>
        <location evidence="1">Host Golgi apparatus membrane</location>
        <topology evidence="1">Single-pass type I membrane protein</topology>
    </subcellularLocation>
    <subcellularLocation>
        <location evidence="3">Host endoplasmic reticulum membrane</location>
        <topology evidence="3">Single-pass type I membrane protein</topology>
    </subcellularLocation>
    <subcellularLocation>
        <location evidence="4">Virion membrane</location>
        <topology evidence="4">Single-pass type I membrane protein</topology>
    </subcellularLocation>
</comment>